<dbReference type="InterPro" id="IPR024775">
    <property type="entry name" value="DinB-like"/>
</dbReference>
<feature type="domain" description="DinB-like" evidence="1">
    <location>
        <begin position="52"/>
        <end position="169"/>
    </location>
</feature>
<proteinExistence type="predicted"/>
<dbReference type="AlphaFoldDB" id="A0A2Y8ZKE5"/>
<dbReference type="InterPro" id="IPR034660">
    <property type="entry name" value="DinB/YfiT-like"/>
</dbReference>
<dbReference type="RefSeq" id="WP_109683643.1">
    <property type="nucleotide sequence ID" value="NZ_QGDN01000001.1"/>
</dbReference>
<dbReference type="Pfam" id="PF12867">
    <property type="entry name" value="DinB_2"/>
    <property type="match status" value="1"/>
</dbReference>
<reference evidence="3" key="1">
    <citation type="submission" date="2016-10" db="EMBL/GenBank/DDBJ databases">
        <authorList>
            <person name="Varghese N."/>
            <person name="Submissions S."/>
        </authorList>
    </citation>
    <scope>NUCLEOTIDE SEQUENCE [LARGE SCALE GENOMIC DNA]</scope>
    <source>
        <strain evidence="3">DSM 22951</strain>
    </source>
</reference>
<accession>A0A2Y8ZKE5</accession>
<sequence length="173" mass="19499">MTSIEPDTKDWTWVLERPCPDCGFDPAQVDFGALGEDILWLTPRWQDRLARPDARTRPAPNVWSPTEYAAHVRDVHRVFDQRFEQLLTQDDPLFANWDQDAAAIEGDYASLSPDVVSVELATAAGAVASRLNTITPDQLDRPGRRSNGSIFTVETLGRYYFHDLVHHLHDVGA</sequence>
<organism evidence="2 3">
    <name type="scientific">Branchiibius hedensis</name>
    <dbReference type="NCBI Taxonomy" id="672460"/>
    <lineage>
        <taxon>Bacteria</taxon>
        <taxon>Bacillati</taxon>
        <taxon>Actinomycetota</taxon>
        <taxon>Actinomycetes</taxon>
        <taxon>Micrococcales</taxon>
        <taxon>Dermacoccaceae</taxon>
        <taxon>Branchiibius</taxon>
    </lineage>
</organism>
<evidence type="ECO:0000313" key="2">
    <source>
        <dbReference type="EMBL" id="SSA32870.1"/>
    </source>
</evidence>
<dbReference type="OrthoDB" id="3376896at2"/>
<dbReference type="EMBL" id="UESZ01000001">
    <property type="protein sequence ID" value="SSA32870.1"/>
    <property type="molecule type" value="Genomic_DNA"/>
</dbReference>
<evidence type="ECO:0000259" key="1">
    <source>
        <dbReference type="Pfam" id="PF12867"/>
    </source>
</evidence>
<dbReference type="Gene3D" id="1.20.120.450">
    <property type="entry name" value="dinb family like domain"/>
    <property type="match status" value="1"/>
</dbReference>
<dbReference type="Proteomes" id="UP000250028">
    <property type="component" value="Unassembled WGS sequence"/>
</dbReference>
<protein>
    <submittedName>
        <fullName evidence="2">DinB superfamily protein</fullName>
    </submittedName>
</protein>
<keyword evidence="3" id="KW-1185">Reference proteome</keyword>
<gene>
    <name evidence="2" type="ORF">SAMN04489750_0135</name>
</gene>
<name>A0A2Y8ZKE5_9MICO</name>
<dbReference type="SUPFAM" id="SSF109854">
    <property type="entry name" value="DinB/YfiT-like putative metalloenzymes"/>
    <property type="match status" value="1"/>
</dbReference>
<evidence type="ECO:0000313" key="3">
    <source>
        <dbReference type="Proteomes" id="UP000250028"/>
    </source>
</evidence>